<dbReference type="PIRSF" id="PIRSF006487">
    <property type="entry name" value="GcvT"/>
    <property type="match status" value="1"/>
</dbReference>
<feature type="domain" description="GCVT N-terminal" evidence="1">
    <location>
        <begin position="5"/>
        <end position="244"/>
    </location>
</feature>
<evidence type="ECO:0008006" key="4">
    <source>
        <dbReference type="Google" id="ProtNLM"/>
    </source>
</evidence>
<accession>A0A381UMI6</accession>
<dbReference type="Pfam" id="PF01571">
    <property type="entry name" value="GCV_T"/>
    <property type="match status" value="1"/>
</dbReference>
<gene>
    <name evidence="3" type="ORF">METZ01_LOCUS82203</name>
</gene>
<evidence type="ECO:0000259" key="2">
    <source>
        <dbReference type="Pfam" id="PF08669"/>
    </source>
</evidence>
<organism evidence="3">
    <name type="scientific">marine metagenome</name>
    <dbReference type="NCBI Taxonomy" id="408172"/>
    <lineage>
        <taxon>unclassified sequences</taxon>
        <taxon>metagenomes</taxon>
        <taxon>ecological metagenomes</taxon>
    </lineage>
</organism>
<reference evidence="3" key="1">
    <citation type="submission" date="2018-05" db="EMBL/GenBank/DDBJ databases">
        <authorList>
            <person name="Lanie J.A."/>
            <person name="Ng W.-L."/>
            <person name="Kazmierczak K.M."/>
            <person name="Andrzejewski T.M."/>
            <person name="Davidsen T.M."/>
            <person name="Wayne K.J."/>
            <person name="Tettelin H."/>
            <person name="Glass J.I."/>
            <person name="Rusch D."/>
            <person name="Podicherti R."/>
            <person name="Tsui H.-C.T."/>
            <person name="Winkler M.E."/>
        </authorList>
    </citation>
    <scope>NUCLEOTIDE SEQUENCE</scope>
</reference>
<dbReference type="InterPro" id="IPR006222">
    <property type="entry name" value="GCVT_N"/>
</dbReference>
<evidence type="ECO:0000313" key="3">
    <source>
        <dbReference type="EMBL" id="SVA29349.1"/>
    </source>
</evidence>
<dbReference type="AlphaFoldDB" id="A0A381UMI6"/>
<dbReference type="InterPro" id="IPR027266">
    <property type="entry name" value="TrmE/GcvT-like"/>
</dbReference>
<dbReference type="SUPFAM" id="SSF103025">
    <property type="entry name" value="Folate-binding domain"/>
    <property type="match status" value="1"/>
</dbReference>
<dbReference type="InterPro" id="IPR029043">
    <property type="entry name" value="GcvT/YgfZ_C"/>
</dbReference>
<dbReference type="InterPro" id="IPR028896">
    <property type="entry name" value="GcvT/YgfZ/DmdA"/>
</dbReference>
<dbReference type="Pfam" id="PF08669">
    <property type="entry name" value="GCV_T_C"/>
    <property type="match status" value="1"/>
</dbReference>
<feature type="domain" description="Aminomethyltransferase C-terminal" evidence="2">
    <location>
        <begin position="264"/>
        <end position="343"/>
    </location>
</feature>
<dbReference type="EMBL" id="UINC01006740">
    <property type="protein sequence ID" value="SVA29349.1"/>
    <property type="molecule type" value="Genomic_DNA"/>
</dbReference>
<feature type="non-terminal residue" evidence="3">
    <location>
        <position position="1"/>
    </location>
</feature>
<dbReference type="PANTHER" id="PTHR43757">
    <property type="entry name" value="AMINOMETHYLTRANSFERASE"/>
    <property type="match status" value="1"/>
</dbReference>
<dbReference type="SUPFAM" id="SSF101790">
    <property type="entry name" value="Aminomethyltransferase beta-barrel domain"/>
    <property type="match status" value="1"/>
</dbReference>
<dbReference type="GO" id="GO:0005829">
    <property type="term" value="C:cytosol"/>
    <property type="evidence" value="ECO:0007669"/>
    <property type="project" value="TreeGrafter"/>
</dbReference>
<proteinExistence type="predicted"/>
<sequence length="347" mass="39202">KGFTVYNKMYMPTYYKSFVDDYWSLVKDVTLWDVAGERQVEIKGNDAEKFVEYITPRDISECKIGQCMYVLLTEKDGGIVNDPVLLKLSQNHYWLSIADSDVLLWCKGIASSKHFEIKLNEPDVSPLSLQGPKAPDVMENIVGSWVRELKFFNFKEYKIQDIPVVIARSGWSGEKGYEIYLCDGKLGNELWEIIMKAGEEFNIAPAAPSQISRIECGMLSYGSDMSIKENPYDISLGRLVNLGKKADFLSRTALTEIKQQGNTRELVGVEILGEIFSDYVPDHLPVYIDEEIVGKTTSCVFSPQLNKTIGLALLNTKRNLKPKTIAVNINDKVAEAKICKLPFLRNK</sequence>
<name>A0A381UMI6_9ZZZZ</name>
<protein>
    <recommendedName>
        <fullName evidence="4">Aminomethyltransferase folate-binding domain-containing protein</fullName>
    </recommendedName>
</protein>
<dbReference type="Gene3D" id="3.30.1360.120">
    <property type="entry name" value="Probable tRNA modification gtpase trme, domain 1"/>
    <property type="match status" value="1"/>
</dbReference>
<dbReference type="PANTHER" id="PTHR43757:SF2">
    <property type="entry name" value="AMINOMETHYLTRANSFERASE, MITOCHONDRIAL"/>
    <property type="match status" value="1"/>
</dbReference>
<dbReference type="InterPro" id="IPR013977">
    <property type="entry name" value="GcvT_C"/>
</dbReference>
<evidence type="ECO:0000259" key="1">
    <source>
        <dbReference type="Pfam" id="PF01571"/>
    </source>
</evidence>